<dbReference type="PANTHER" id="PTHR43712:SF1">
    <property type="entry name" value="HYPOTHETICAL O-METHYLTRANSFERASE (EUROFUNG)-RELATED"/>
    <property type="match status" value="1"/>
</dbReference>
<dbReference type="GO" id="GO:0032259">
    <property type="term" value="P:methylation"/>
    <property type="evidence" value="ECO:0007669"/>
    <property type="project" value="UniProtKB-KW"/>
</dbReference>
<dbReference type="InterPro" id="IPR036390">
    <property type="entry name" value="WH_DNA-bd_sf"/>
</dbReference>
<feature type="active site" description="Proton acceptor" evidence="4">
    <location>
        <position position="303"/>
    </location>
</feature>
<dbReference type="InterPro" id="IPR029063">
    <property type="entry name" value="SAM-dependent_MTases_sf"/>
</dbReference>
<name>A0A2V1DT85_9PLEO</name>
<keyword evidence="2 6" id="KW-0808">Transferase</keyword>
<dbReference type="InterPro" id="IPR016461">
    <property type="entry name" value="COMT-like"/>
</dbReference>
<dbReference type="EMBL" id="KZ805360">
    <property type="protein sequence ID" value="PVI01259.1"/>
    <property type="molecule type" value="Genomic_DNA"/>
</dbReference>
<dbReference type="Pfam" id="PF00891">
    <property type="entry name" value="Methyltransf_2"/>
    <property type="match status" value="1"/>
</dbReference>
<accession>A0A2V1DT85</accession>
<protein>
    <submittedName>
        <fullName evidence="6">S-adenosyl-L-methionine-dependent methyltransferase</fullName>
    </submittedName>
</protein>
<organism evidence="6 7">
    <name type="scientific">Periconia macrospinosa</name>
    <dbReference type="NCBI Taxonomy" id="97972"/>
    <lineage>
        <taxon>Eukaryota</taxon>
        <taxon>Fungi</taxon>
        <taxon>Dikarya</taxon>
        <taxon>Ascomycota</taxon>
        <taxon>Pezizomycotina</taxon>
        <taxon>Dothideomycetes</taxon>
        <taxon>Pleosporomycetidae</taxon>
        <taxon>Pleosporales</taxon>
        <taxon>Massarineae</taxon>
        <taxon>Periconiaceae</taxon>
        <taxon>Periconia</taxon>
    </lineage>
</organism>
<dbReference type="SUPFAM" id="SSF46785">
    <property type="entry name" value="Winged helix' DNA-binding domain"/>
    <property type="match status" value="1"/>
</dbReference>
<evidence type="ECO:0000256" key="4">
    <source>
        <dbReference type="PIRSR" id="PIRSR005739-1"/>
    </source>
</evidence>
<keyword evidence="1 6" id="KW-0489">Methyltransferase</keyword>
<dbReference type="SUPFAM" id="SSF53335">
    <property type="entry name" value="S-adenosyl-L-methionine-dependent methyltransferases"/>
    <property type="match status" value="1"/>
</dbReference>
<dbReference type="PANTHER" id="PTHR43712">
    <property type="entry name" value="PUTATIVE (AFU_ORTHOLOGUE AFUA_4G14580)-RELATED"/>
    <property type="match status" value="1"/>
</dbReference>
<dbReference type="InterPro" id="IPR036388">
    <property type="entry name" value="WH-like_DNA-bd_sf"/>
</dbReference>
<evidence type="ECO:0000256" key="2">
    <source>
        <dbReference type="ARBA" id="ARBA00022679"/>
    </source>
</evidence>
<reference evidence="6 7" key="1">
    <citation type="journal article" date="2018" name="Sci. Rep.">
        <title>Comparative genomics provides insights into the lifestyle and reveals functional heterogeneity of dark septate endophytic fungi.</title>
        <authorList>
            <person name="Knapp D.G."/>
            <person name="Nemeth J.B."/>
            <person name="Barry K."/>
            <person name="Hainaut M."/>
            <person name="Henrissat B."/>
            <person name="Johnson J."/>
            <person name="Kuo A."/>
            <person name="Lim J.H.P."/>
            <person name="Lipzen A."/>
            <person name="Nolan M."/>
            <person name="Ohm R.A."/>
            <person name="Tamas L."/>
            <person name="Grigoriev I.V."/>
            <person name="Spatafora J.W."/>
            <person name="Nagy L.G."/>
            <person name="Kovacs G.M."/>
        </authorList>
    </citation>
    <scope>NUCLEOTIDE SEQUENCE [LARGE SCALE GENOMIC DNA]</scope>
    <source>
        <strain evidence="6 7">DSE2036</strain>
    </source>
</reference>
<dbReference type="OrthoDB" id="2410195at2759"/>
<dbReference type="InterPro" id="IPR001077">
    <property type="entry name" value="COMT_C"/>
</dbReference>
<evidence type="ECO:0000256" key="1">
    <source>
        <dbReference type="ARBA" id="ARBA00022603"/>
    </source>
</evidence>
<dbReference type="AlphaFoldDB" id="A0A2V1DT85"/>
<evidence type="ECO:0000259" key="5">
    <source>
        <dbReference type="Pfam" id="PF00891"/>
    </source>
</evidence>
<dbReference type="GO" id="GO:0008171">
    <property type="term" value="F:O-methyltransferase activity"/>
    <property type="evidence" value="ECO:0007669"/>
    <property type="project" value="InterPro"/>
</dbReference>
<sequence>MDAAQIHDLANNLPTSPSARLEIYEAAKELLHRAEPARETCFRLFTSNGVAAAGISAIDLGLFRILGKNPQQSHTCQELSSATGADAILILRLLRTLAAWGFVAHVGLDTFQATNNTVALTSAFAEECGQMQTQFHGPMLLAVPAYLKEIGYKNPSDTSHTPFHVSYNTDMEVMAWLAANPEWFAKVMAFFPVQRDLQLPWMSRAKFLEGFDLEMAEDEVRSGRALFVDVGGAVGHQSIAFRESNPQLKGAVILQDLPFAADMASKDPRFAELDIKAQAHDFLTPQTLEARGAKIFYLRNVLHDWADEKNLVILKHIADVMAEDSLLIIDEAVVPDKDVAVPVAAYDMVMLAFVCAQERSEGLWRDLLERQAGLKIRDIRVYDEGTSDSLIFVSKS</sequence>
<dbReference type="Gene3D" id="3.40.50.150">
    <property type="entry name" value="Vaccinia Virus protein VP39"/>
    <property type="match status" value="1"/>
</dbReference>
<dbReference type="Proteomes" id="UP000244855">
    <property type="component" value="Unassembled WGS sequence"/>
</dbReference>
<dbReference type="PIRSF" id="PIRSF005739">
    <property type="entry name" value="O-mtase"/>
    <property type="match status" value="1"/>
</dbReference>
<evidence type="ECO:0000313" key="7">
    <source>
        <dbReference type="Proteomes" id="UP000244855"/>
    </source>
</evidence>
<feature type="domain" description="O-methyltransferase C-terminal" evidence="5">
    <location>
        <begin position="225"/>
        <end position="371"/>
    </location>
</feature>
<evidence type="ECO:0000313" key="6">
    <source>
        <dbReference type="EMBL" id="PVI01259.1"/>
    </source>
</evidence>
<proteinExistence type="predicted"/>
<evidence type="ECO:0000256" key="3">
    <source>
        <dbReference type="ARBA" id="ARBA00022691"/>
    </source>
</evidence>
<dbReference type="Gene3D" id="1.10.10.10">
    <property type="entry name" value="Winged helix-like DNA-binding domain superfamily/Winged helix DNA-binding domain"/>
    <property type="match status" value="1"/>
</dbReference>
<dbReference type="PROSITE" id="PS51683">
    <property type="entry name" value="SAM_OMT_II"/>
    <property type="match status" value="1"/>
</dbReference>
<keyword evidence="7" id="KW-1185">Reference proteome</keyword>
<gene>
    <name evidence="6" type="ORF">DM02DRAFT_706055</name>
</gene>
<keyword evidence="3" id="KW-0949">S-adenosyl-L-methionine</keyword>